<dbReference type="RefSeq" id="XP_003663439.1">
    <property type="nucleotide sequence ID" value="XM_003663391.1"/>
</dbReference>
<feature type="region of interest" description="Disordered" evidence="1">
    <location>
        <begin position="331"/>
        <end position="359"/>
    </location>
</feature>
<dbReference type="HOGENOM" id="CLU_042091_1_0_1"/>
<reference evidence="2 3" key="1">
    <citation type="journal article" date="2011" name="Nat. Biotechnol.">
        <title>Comparative genomic analysis of the thermophilic biomass-degrading fungi Myceliophthora thermophila and Thielavia terrestris.</title>
        <authorList>
            <person name="Berka R.M."/>
            <person name="Grigoriev I.V."/>
            <person name="Otillar R."/>
            <person name="Salamov A."/>
            <person name="Grimwood J."/>
            <person name="Reid I."/>
            <person name="Ishmael N."/>
            <person name="John T."/>
            <person name="Darmond C."/>
            <person name="Moisan M.-C."/>
            <person name="Henrissat B."/>
            <person name="Coutinho P.M."/>
            <person name="Lombard V."/>
            <person name="Natvig D.O."/>
            <person name="Lindquist E."/>
            <person name="Schmutz J."/>
            <person name="Lucas S."/>
            <person name="Harris P."/>
            <person name="Powlowski J."/>
            <person name="Bellemare A."/>
            <person name="Taylor D."/>
            <person name="Butler G."/>
            <person name="de Vries R.P."/>
            <person name="Allijn I.E."/>
            <person name="van den Brink J."/>
            <person name="Ushinsky S."/>
            <person name="Storms R."/>
            <person name="Powell A.J."/>
            <person name="Paulsen I.T."/>
            <person name="Elbourne L.D.H."/>
            <person name="Baker S.E."/>
            <person name="Magnuson J."/>
            <person name="LaBoissiere S."/>
            <person name="Clutterbuck A.J."/>
            <person name="Martinez D."/>
            <person name="Wogulis M."/>
            <person name="de Leon A.L."/>
            <person name="Rey M.W."/>
            <person name="Tsang A."/>
        </authorList>
    </citation>
    <scope>NUCLEOTIDE SEQUENCE [LARGE SCALE GENOMIC DNA]</scope>
    <source>
        <strain evidence="3">ATCC 42464 / BCRC 31852 / DSM 1799</strain>
    </source>
</reference>
<dbReference type="eggNOG" id="ENOG502T2GP">
    <property type="taxonomic scope" value="Eukaryota"/>
</dbReference>
<dbReference type="KEGG" id="mtm:MYCTH_2305389"/>
<dbReference type="InParanoid" id="G2QCS2"/>
<dbReference type="InterPro" id="IPR025213">
    <property type="entry name" value="Sim4_Fta2"/>
</dbReference>
<name>G2QCS2_THET4</name>
<protein>
    <recommendedName>
        <fullName evidence="4">Protein kinase domain-containing protein</fullName>
    </recommendedName>
</protein>
<evidence type="ECO:0008006" key="4">
    <source>
        <dbReference type="Google" id="ProtNLM"/>
    </source>
</evidence>
<dbReference type="Pfam" id="PF13095">
    <property type="entry name" value="FTA2"/>
    <property type="match status" value="1"/>
</dbReference>
<dbReference type="OrthoDB" id="3432781at2759"/>
<dbReference type="OMA" id="CKGPKLH"/>
<sequence length="359" mass="40431">MASVASLPNPPKPLPQVPGPKLAPFTATAHADIEFIEELGNPDSDVDSRVWKVKINGLDPYYVLKMFPFALPRYLGSTTGRYLTRRLSSPLHYIDFLDPFNCECRVYGRLKQEGREDLAVRAYGYLLLTPQQEAEVAEVASGTDILPHVPANTETVLDGCNFWGRWEVHRHLPVRAIVKELVTDYTPFVPSRLHDHWRDLEDLHKLGILVRDIGPRNYMASGKLIDFSRSWTMPSPCFEAIDRVELLRQRHNDALNLHVSIVHFGMGERWDWGDPGYDGPTTLEAHYGVPDGDPLGYYGIDPTAYDWRRWEDDPKAADAFLKYELYAAPESQDDEGVQKDNLPKAGGAGGEEIAGVVDC</sequence>
<feature type="compositionally biased region" description="Pro residues" evidence="1">
    <location>
        <begin position="8"/>
        <end position="18"/>
    </location>
</feature>
<dbReference type="VEuPathDB" id="FungiDB:MYCTH_2305389"/>
<gene>
    <name evidence="2" type="ORF">MYCTH_2305389</name>
</gene>
<accession>G2QCS2</accession>
<feature type="region of interest" description="Disordered" evidence="1">
    <location>
        <begin position="1"/>
        <end position="20"/>
    </location>
</feature>
<evidence type="ECO:0000313" key="2">
    <source>
        <dbReference type="EMBL" id="AEO58194.1"/>
    </source>
</evidence>
<proteinExistence type="predicted"/>
<dbReference type="Proteomes" id="UP000007322">
    <property type="component" value="Chromosome 3"/>
</dbReference>
<dbReference type="EMBL" id="CP003004">
    <property type="protein sequence ID" value="AEO58194.1"/>
    <property type="molecule type" value="Genomic_DNA"/>
</dbReference>
<keyword evidence="3" id="KW-1185">Reference proteome</keyword>
<organism evidence="2 3">
    <name type="scientific">Thermothelomyces thermophilus (strain ATCC 42464 / BCRC 31852 / DSM 1799)</name>
    <name type="common">Sporotrichum thermophile</name>
    <dbReference type="NCBI Taxonomy" id="573729"/>
    <lineage>
        <taxon>Eukaryota</taxon>
        <taxon>Fungi</taxon>
        <taxon>Dikarya</taxon>
        <taxon>Ascomycota</taxon>
        <taxon>Pezizomycotina</taxon>
        <taxon>Sordariomycetes</taxon>
        <taxon>Sordariomycetidae</taxon>
        <taxon>Sordariales</taxon>
        <taxon>Chaetomiaceae</taxon>
        <taxon>Thermothelomyces</taxon>
    </lineage>
</organism>
<evidence type="ECO:0000256" key="1">
    <source>
        <dbReference type="SAM" id="MobiDB-lite"/>
    </source>
</evidence>
<dbReference type="AlphaFoldDB" id="G2QCS2"/>
<dbReference type="GeneID" id="11509395"/>
<evidence type="ECO:0000313" key="3">
    <source>
        <dbReference type="Proteomes" id="UP000007322"/>
    </source>
</evidence>